<dbReference type="GO" id="GO:0046982">
    <property type="term" value="F:protein heterodimerization activity"/>
    <property type="evidence" value="ECO:0007669"/>
    <property type="project" value="UniProtKB-ARBA"/>
</dbReference>
<evidence type="ECO:0000313" key="8">
    <source>
        <dbReference type="EMBL" id="CDP02628.1"/>
    </source>
</evidence>
<evidence type="ECO:0000256" key="2">
    <source>
        <dbReference type="ARBA" id="ARBA00023015"/>
    </source>
</evidence>
<evidence type="ECO:0000259" key="7">
    <source>
        <dbReference type="PROSITE" id="PS50217"/>
    </source>
</evidence>
<comment type="subcellular location">
    <subcellularLocation>
        <location evidence="1">Nucleus</location>
    </subcellularLocation>
</comment>
<dbReference type="CDD" id="cd14702">
    <property type="entry name" value="bZIP_plant_GBF1"/>
    <property type="match status" value="1"/>
</dbReference>
<dbReference type="PANTHER" id="PTHR45764:SF21">
    <property type="entry name" value="OS03G0770000 PROTEIN"/>
    <property type="match status" value="1"/>
</dbReference>
<keyword evidence="9" id="KW-1185">Reference proteome</keyword>
<dbReference type="PANTHER" id="PTHR45764">
    <property type="entry name" value="BZIP TRANSCRIPTION FACTOR 44"/>
    <property type="match status" value="1"/>
</dbReference>
<dbReference type="GO" id="GO:0000976">
    <property type="term" value="F:transcription cis-regulatory region binding"/>
    <property type="evidence" value="ECO:0007669"/>
    <property type="project" value="TreeGrafter"/>
</dbReference>
<reference evidence="9" key="1">
    <citation type="journal article" date="2014" name="Science">
        <title>The coffee genome provides insight into the convergent evolution of caffeine biosynthesis.</title>
        <authorList>
            <person name="Denoeud F."/>
            <person name="Carretero-Paulet L."/>
            <person name="Dereeper A."/>
            <person name="Droc G."/>
            <person name="Guyot R."/>
            <person name="Pietrella M."/>
            <person name="Zheng C."/>
            <person name="Alberti A."/>
            <person name="Anthony F."/>
            <person name="Aprea G."/>
            <person name="Aury J.M."/>
            <person name="Bento P."/>
            <person name="Bernard M."/>
            <person name="Bocs S."/>
            <person name="Campa C."/>
            <person name="Cenci A."/>
            <person name="Combes M.C."/>
            <person name="Crouzillat D."/>
            <person name="Da Silva C."/>
            <person name="Daddiego L."/>
            <person name="De Bellis F."/>
            <person name="Dussert S."/>
            <person name="Garsmeur O."/>
            <person name="Gayraud T."/>
            <person name="Guignon V."/>
            <person name="Jahn K."/>
            <person name="Jamilloux V."/>
            <person name="Joet T."/>
            <person name="Labadie K."/>
            <person name="Lan T."/>
            <person name="Leclercq J."/>
            <person name="Lepelley M."/>
            <person name="Leroy T."/>
            <person name="Li L.T."/>
            <person name="Librado P."/>
            <person name="Lopez L."/>
            <person name="Munoz A."/>
            <person name="Noel B."/>
            <person name="Pallavicini A."/>
            <person name="Perrotta G."/>
            <person name="Poncet V."/>
            <person name="Pot D."/>
            <person name="Priyono X."/>
            <person name="Rigoreau M."/>
            <person name="Rouard M."/>
            <person name="Rozas J."/>
            <person name="Tranchant-Dubreuil C."/>
            <person name="VanBuren R."/>
            <person name="Zhang Q."/>
            <person name="Andrade A.C."/>
            <person name="Argout X."/>
            <person name="Bertrand B."/>
            <person name="de Kochko A."/>
            <person name="Graziosi G."/>
            <person name="Henry R.J."/>
            <person name="Jayarama X."/>
            <person name="Ming R."/>
            <person name="Nagai C."/>
            <person name="Rounsley S."/>
            <person name="Sankoff D."/>
            <person name="Giuliano G."/>
            <person name="Albert V.A."/>
            <person name="Wincker P."/>
            <person name="Lashermes P."/>
        </authorList>
    </citation>
    <scope>NUCLEOTIDE SEQUENCE [LARGE SCALE GENOMIC DNA]</scope>
    <source>
        <strain evidence="9">cv. DH200-94</strain>
    </source>
</reference>
<dbReference type="Gene3D" id="1.20.5.170">
    <property type="match status" value="1"/>
</dbReference>
<evidence type="ECO:0000256" key="6">
    <source>
        <dbReference type="SAM" id="MobiDB-lite"/>
    </source>
</evidence>
<keyword evidence="2" id="KW-0805">Transcription regulation</keyword>
<feature type="region of interest" description="Disordered" evidence="6">
    <location>
        <begin position="55"/>
        <end position="145"/>
    </location>
</feature>
<dbReference type="FunFam" id="1.20.5.170:FF:000020">
    <property type="entry name" value="BZIP transcription factor"/>
    <property type="match status" value="1"/>
</dbReference>
<dbReference type="Proteomes" id="UP000295252">
    <property type="component" value="Chromosome IX"/>
</dbReference>
<dbReference type="PhylomeDB" id="A0A068U4U6"/>
<dbReference type="GO" id="GO:0003700">
    <property type="term" value="F:DNA-binding transcription factor activity"/>
    <property type="evidence" value="ECO:0007669"/>
    <property type="project" value="InterPro"/>
</dbReference>
<dbReference type="OrthoDB" id="551672at2759"/>
<dbReference type="SUPFAM" id="SSF57959">
    <property type="entry name" value="Leucine zipper domain"/>
    <property type="match status" value="1"/>
</dbReference>
<accession>A0A068U4U6</accession>
<evidence type="ECO:0000256" key="3">
    <source>
        <dbReference type="ARBA" id="ARBA00023125"/>
    </source>
</evidence>
<dbReference type="SMART" id="SM00338">
    <property type="entry name" value="BRLZ"/>
    <property type="match status" value="1"/>
</dbReference>
<evidence type="ECO:0000256" key="5">
    <source>
        <dbReference type="ARBA" id="ARBA00023242"/>
    </source>
</evidence>
<gene>
    <name evidence="8" type="ORF">GSCOC_T00040079001</name>
</gene>
<keyword evidence="5" id="KW-0539">Nucleus</keyword>
<evidence type="ECO:0000256" key="1">
    <source>
        <dbReference type="ARBA" id="ARBA00004123"/>
    </source>
</evidence>
<dbReference type="InterPro" id="IPR045314">
    <property type="entry name" value="bZIP_plant_GBF1"/>
</dbReference>
<protein>
    <recommendedName>
        <fullName evidence="7">BZIP domain-containing protein</fullName>
    </recommendedName>
</protein>
<sequence>MLSADCLFGNPFPAFESGFPPWDCQEPPFVFPQHDDPILSPLGELRVETQEPVISNSGSETYTPPPLDPTGQAISISGSENYDPTPLDSSSGSEEPNQNNKRPYPGSDDTTNPPVDSAADERKRRRMLSNRESAKRSRMRKQKHLENLRNQVSRLRIGNRELVNRLRVVTHHCQLVRTDNDRLRSESVILRQRLWDIRQVLLVRQLQQQLATSAWPCNNLTPMNDETIPQPLIT</sequence>
<dbReference type="GO" id="GO:0005634">
    <property type="term" value="C:nucleus"/>
    <property type="evidence" value="ECO:0007669"/>
    <property type="project" value="UniProtKB-SubCell"/>
</dbReference>
<dbReference type="Gramene" id="CDP02628">
    <property type="protein sequence ID" value="CDP02628"/>
    <property type="gene ID" value="GSCOC_T00040079001"/>
</dbReference>
<dbReference type="Pfam" id="PF00170">
    <property type="entry name" value="bZIP_1"/>
    <property type="match status" value="1"/>
</dbReference>
<dbReference type="AlphaFoldDB" id="A0A068U4U6"/>
<keyword evidence="3" id="KW-0238">DNA-binding</keyword>
<organism evidence="8 9">
    <name type="scientific">Coffea canephora</name>
    <name type="common">Robusta coffee</name>
    <dbReference type="NCBI Taxonomy" id="49390"/>
    <lineage>
        <taxon>Eukaryota</taxon>
        <taxon>Viridiplantae</taxon>
        <taxon>Streptophyta</taxon>
        <taxon>Embryophyta</taxon>
        <taxon>Tracheophyta</taxon>
        <taxon>Spermatophyta</taxon>
        <taxon>Magnoliopsida</taxon>
        <taxon>eudicotyledons</taxon>
        <taxon>Gunneridae</taxon>
        <taxon>Pentapetalae</taxon>
        <taxon>asterids</taxon>
        <taxon>lamiids</taxon>
        <taxon>Gentianales</taxon>
        <taxon>Rubiaceae</taxon>
        <taxon>Ixoroideae</taxon>
        <taxon>Gardenieae complex</taxon>
        <taxon>Bertiereae - Coffeeae clade</taxon>
        <taxon>Coffeeae</taxon>
        <taxon>Coffea</taxon>
    </lineage>
</organism>
<feature type="compositionally biased region" description="Polar residues" evidence="6">
    <location>
        <begin position="72"/>
        <end position="101"/>
    </location>
</feature>
<feature type="domain" description="BZIP" evidence="7">
    <location>
        <begin position="120"/>
        <end position="183"/>
    </location>
</feature>
<dbReference type="GO" id="GO:0045893">
    <property type="term" value="P:positive regulation of DNA-templated transcription"/>
    <property type="evidence" value="ECO:0007669"/>
    <property type="project" value="TreeGrafter"/>
</dbReference>
<dbReference type="InterPro" id="IPR046347">
    <property type="entry name" value="bZIP_sf"/>
</dbReference>
<evidence type="ECO:0000256" key="4">
    <source>
        <dbReference type="ARBA" id="ARBA00023163"/>
    </source>
</evidence>
<proteinExistence type="predicted"/>
<dbReference type="FunCoup" id="A0A068U4U6">
    <property type="interactions" value="72"/>
</dbReference>
<dbReference type="InterPro" id="IPR004827">
    <property type="entry name" value="bZIP"/>
</dbReference>
<keyword evidence="4" id="KW-0804">Transcription</keyword>
<dbReference type="PROSITE" id="PS50217">
    <property type="entry name" value="BZIP"/>
    <property type="match status" value="1"/>
</dbReference>
<dbReference type="PROSITE" id="PS00036">
    <property type="entry name" value="BZIP_BASIC"/>
    <property type="match status" value="1"/>
</dbReference>
<name>A0A068U4U6_COFCA</name>
<dbReference type="InParanoid" id="A0A068U4U6"/>
<dbReference type="OMA" id="VGNREIM"/>
<evidence type="ECO:0000313" key="9">
    <source>
        <dbReference type="Proteomes" id="UP000295252"/>
    </source>
</evidence>
<dbReference type="EMBL" id="HG739092">
    <property type="protein sequence ID" value="CDP02628.1"/>
    <property type="molecule type" value="Genomic_DNA"/>
</dbReference>